<dbReference type="AlphaFoldDB" id="A0A6G4U1B9"/>
<dbReference type="PANTHER" id="PTHR33392">
    <property type="entry name" value="POLYISOPRENYL-TEICHOIC ACID--PEPTIDOGLYCAN TEICHOIC ACID TRANSFERASE TAGU"/>
    <property type="match status" value="1"/>
</dbReference>
<evidence type="ECO:0000313" key="4">
    <source>
        <dbReference type="EMBL" id="NGN65077.1"/>
    </source>
</evidence>
<gene>
    <name evidence="4" type="ORF">G5C51_14370</name>
</gene>
<dbReference type="RefSeq" id="WP_165237160.1">
    <property type="nucleotide sequence ID" value="NZ_JAAKZV010000051.1"/>
</dbReference>
<dbReference type="Pfam" id="PF03816">
    <property type="entry name" value="LytR_cpsA_psr"/>
    <property type="match status" value="1"/>
</dbReference>
<evidence type="ECO:0000256" key="2">
    <source>
        <dbReference type="SAM" id="Phobius"/>
    </source>
</evidence>
<dbReference type="Proteomes" id="UP000481583">
    <property type="component" value="Unassembled WGS sequence"/>
</dbReference>
<accession>A0A6G4U1B9</accession>
<protein>
    <submittedName>
        <fullName evidence="4">LytR family transcriptional regulator</fullName>
    </submittedName>
</protein>
<keyword evidence="5" id="KW-1185">Reference proteome</keyword>
<keyword evidence="2" id="KW-0472">Membrane</keyword>
<feature type="domain" description="Cell envelope-related transcriptional attenuator" evidence="3">
    <location>
        <begin position="91"/>
        <end position="246"/>
    </location>
</feature>
<sequence>MRIPAISRRKALRIAAIGTAAFVVTGSLGTWLMFRSLDGNIRTDTTAARSLAGSDRPPAGPPGTQNILVIGSDDRSAPDGRYGNATPGSVRSDTVMLIHLSERQKRAEVVNIPRDLLVYTPRCKSRSGEWVQEQRTQFNWTFETGGTACTVRTFEKLTNIRADHHMVVDFAGFKKIVNAVGGVEVDLPEAEEDPNVGLDVPAGRQVLRDEDALAYVRARVHVGDGSDANRIRRQHEFLGLLADKVKDKGTLSDPRKLHAILKAATSSLTTDPGLNSVSELYALAEKFREIPEDRIAFRSTPSMIYPEDPNRLITREPQAQQLFAALRTDRRAASRA</sequence>
<feature type="transmembrane region" description="Helical" evidence="2">
    <location>
        <begin position="12"/>
        <end position="34"/>
    </location>
</feature>
<keyword evidence="2" id="KW-1133">Transmembrane helix</keyword>
<comment type="caution">
    <text evidence="4">The sequence shown here is derived from an EMBL/GenBank/DDBJ whole genome shotgun (WGS) entry which is preliminary data.</text>
</comment>
<dbReference type="NCBIfam" id="TIGR00350">
    <property type="entry name" value="lytR_cpsA_psr"/>
    <property type="match status" value="1"/>
</dbReference>
<dbReference type="Gene3D" id="3.40.630.190">
    <property type="entry name" value="LCP protein"/>
    <property type="match status" value="1"/>
</dbReference>
<dbReference type="InterPro" id="IPR004474">
    <property type="entry name" value="LytR_CpsA_psr"/>
</dbReference>
<dbReference type="EMBL" id="JAAKZV010000051">
    <property type="protein sequence ID" value="NGN65077.1"/>
    <property type="molecule type" value="Genomic_DNA"/>
</dbReference>
<comment type="similarity">
    <text evidence="1">Belongs to the LytR/CpsA/Psr (LCP) family.</text>
</comment>
<evidence type="ECO:0000313" key="5">
    <source>
        <dbReference type="Proteomes" id="UP000481583"/>
    </source>
</evidence>
<keyword evidence="2" id="KW-0812">Transmembrane</keyword>
<evidence type="ECO:0000259" key="3">
    <source>
        <dbReference type="Pfam" id="PF03816"/>
    </source>
</evidence>
<reference evidence="4 5" key="1">
    <citation type="submission" date="2020-02" db="EMBL/GenBank/DDBJ databases">
        <title>Whole-genome analyses of novel actinobacteria.</title>
        <authorList>
            <person name="Sahin N."/>
        </authorList>
    </citation>
    <scope>NUCLEOTIDE SEQUENCE [LARGE SCALE GENOMIC DNA]</scope>
    <source>
        <strain evidence="4 5">A7024</strain>
    </source>
</reference>
<dbReference type="PANTHER" id="PTHR33392:SF6">
    <property type="entry name" value="POLYISOPRENYL-TEICHOIC ACID--PEPTIDOGLYCAN TEICHOIC ACID TRANSFERASE TAGU"/>
    <property type="match status" value="1"/>
</dbReference>
<dbReference type="InterPro" id="IPR050922">
    <property type="entry name" value="LytR/CpsA/Psr_CW_biosynth"/>
</dbReference>
<proteinExistence type="inferred from homology"/>
<name>A0A6G4U1B9_9ACTN</name>
<evidence type="ECO:0000256" key="1">
    <source>
        <dbReference type="ARBA" id="ARBA00006068"/>
    </source>
</evidence>
<organism evidence="4 5">
    <name type="scientific">Streptomyces coryli</name>
    <dbReference type="NCBI Taxonomy" id="1128680"/>
    <lineage>
        <taxon>Bacteria</taxon>
        <taxon>Bacillati</taxon>
        <taxon>Actinomycetota</taxon>
        <taxon>Actinomycetes</taxon>
        <taxon>Kitasatosporales</taxon>
        <taxon>Streptomycetaceae</taxon>
        <taxon>Streptomyces</taxon>
    </lineage>
</organism>